<keyword evidence="6" id="KW-0694">RNA-binding</keyword>
<dbReference type="InterPro" id="IPR050079">
    <property type="entry name" value="DEAD_box_RNA_helicase"/>
</dbReference>
<dbReference type="InterPro" id="IPR027417">
    <property type="entry name" value="P-loop_NTPase"/>
</dbReference>
<comment type="similarity">
    <text evidence="7">Belongs to the DEAD box helicase family. DDX52/ROK1 subfamily.</text>
</comment>
<dbReference type="SMART" id="SM00487">
    <property type="entry name" value="DEXDc"/>
    <property type="match status" value="1"/>
</dbReference>
<keyword evidence="4" id="KW-0347">Helicase</keyword>
<dbReference type="PANTHER" id="PTHR47959">
    <property type="entry name" value="ATP-DEPENDENT RNA HELICASE RHLE-RELATED"/>
    <property type="match status" value="1"/>
</dbReference>
<evidence type="ECO:0000313" key="15">
    <source>
        <dbReference type="EMBL" id="KAK6727989.1"/>
    </source>
</evidence>
<dbReference type="Pfam" id="PF00270">
    <property type="entry name" value="DEAD"/>
    <property type="match status" value="1"/>
</dbReference>
<dbReference type="InterPro" id="IPR011545">
    <property type="entry name" value="DEAD/DEAH_box_helicase_dom"/>
</dbReference>
<feature type="region of interest" description="Disordered" evidence="11">
    <location>
        <begin position="60"/>
        <end position="95"/>
    </location>
</feature>
<dbReference type="InterPro" id="IPR014001">
    <property type="entry name" value="Helicase_ATP-bd"/>
</dbReference>
<feature type="short sequence motif" description="Q motif" evidence="10">
    <location>
        <begin position="129"/>
        <end position="157"/>
    </location>
</feature>
<evidence type="ECO:0000259" key="13">
    <source>
        <dbReference type="PROSITE" id="PS51194"/>
    </source>
</evidence>
<dbReference type="PROSITE" id="PS51194">
    <property type="entry name" value="HELICASE_CTER"/>
    <property type="match status" value="1"/>
</dbReference>
<name>A0ABR1BNI9_NECAM</name>
<evidence type="ECO:0000256" key="11">
    <source>
        <dbReference type="SAM" id="MobiDB-lite"/>
    </source>
</evidence>
<keyword evidence="2" id="KW-0547">Nucleotide-binding</keyword>
<dbReference type="SMART" id="SM00490">
    <property type="entry name" value="HELICc"/>
    <property type="match status" value="1"/>
</dbReference>
<protein>
    <recommendedName>
        <fullName evidence="8">Probable ATP-dependent RNA helicase DDX52</fullName>
        <ecNumber evidence="1">3.6.4.13</ecNumber>
    </recommendedName>
</protein>
<reference evidence="15 16" key="1">
    <citation type="submission" date="2023-08" db="EMBL/GenBank/DDBJ databases">
        <title>A Necator americanus chromosomal reference genome.</title>
        <authorList>
            <person name="Ilik V."/>
            <person name="Petrzelkova K.J."/>
            <person name="Pardy F."/>
            <person name="Fuh T."/>
            <person name="Niatou-Singa F.S."/>
            <person name="Gouil Q."/>
            <person name="Baker L."/>
            <person name="Ritchie M.E."/>
            <person name="Jex A.R."/>
            <person name="Gazzola D."/>
            <person name="Li H."/>
            <person name="Toshio Fujiwara R."/>
            <person name="Zhan B."/>
            <person name="Aroian R.V."/>
            <person name="Pafco B."/>
            <person name="Schwarz E.M."/>
        </authorList>
    </citation>
    <scope>NUCLEOTIDE SEQUENCE [LARGE SCALE GENOMIC DNA]</scope>
    <source>
        <strain evidence="15 16">Aroian</strain>
        <tissue evidence="15">Whole animal</tissue>
    </source>
</reference>
<evidence type="ECO:0000256" key="8">
    <source>
        <dbReference type="ARBA" id="ARBA00044533"/>
    </source>
</evidence>
<evidence type="ECO:0000256" key="9">
    <source>
        <dbReference type="ARBA" id="ARBA00047984"/>
    </source>
</evidence>
<evidence type="ECO:0000256" key="6">
    <source>
        <dbReference type="ARBA" id="ARBA00022884"/>
    </source>
</evidence>
<accession>A0ABR1BNI9</accession>
<dbReference type="Pfam" id="PF00271">
    <property type="entry name" value="Helicase_C"/>
    <property type="match status" value="1"/>
</dbReference>
<dbReference type="PROSITE" id="PS51192">
    <property type="entry name" value="HELICASE_ATP_BIND_1"/>
    <property type="match status" value="1"/>
</dbReference>
<keyword evidence="3" id="KW-0378">Hydrolase</keyword>
<evidence type="ECO:0000256" key="7">
    <source>
        <dbReference type="ARBA" id="ARBA00024355"/>
    </source>
</evidence>
<dbReference type="EMBL" id="JAVFWL010000001">
    <property type="protein sequence ID" value="KAK6727989.1"/>
    <property type="molecule type" value="Genomic_DNA"/>
</dbReference>
<evidence type="ECO:0000256" key="2">
    <source>
        <dbReference type="ARBA" id="ARBA00022741"/>
    </source>
</evidence>
<evidence type="ECO:0000259" key="12">
    <source>
        <dbReference type="PROSITE" id="PS51192"/>
    </source>
</evidence>
<dbReference type="CDD" id="cd17957">
    <property type="entry name" value="DEADc_DDX52"/>
    <property type="match status" value="1"/>
</dbReference>
<keyword evidence="16" id="KW-1185">Reference proteome</keyword>
<evidence type="ECO:0000256" key="5">
    <source>
        <dbReference type="ARBA" id="ARBA00022840"/>
    </source>
</evidence>
<organism evidence="15 16">
    <name type="scientific">Necator americanus</name>
    <name type="common">Human hookworm</name>
    <dbReference type="NCBI Taxonomy" id="51031"/>
    <lineage>
        <taxon>Eukaryota</taxon>
        <taxon>Metazoa</taxon>
        <taxon>Ecdysozoa</taxon>
        <taxon>Nematoda</taxon>
        <taxon>Chromadorea</taxon>
        <taxon>Rhabditida</taxon>
        <taxon>Rhabditina</taxon>
        <taxon>Rhabditomorpha</taxon>
        <taxon>Strongyloidea</taxon>
        <taxon>Ancylostomatidae</taxon>
        <taxon>Bunostominae</taxon>
        <taxon>Necator</taxon>
    </lineage>
</organism>
<comment type="caution">
    <text evidence="15">The sequence shown here is derived from an EMBL/GenBank/DDBJ whole genome shotgun (WGS) entry which is preliminary data.</text>
</comment>
<dbReference type="Gene3D" id="3.40.50.300">
    <property type="entry name" value="P-loop containing nucleotide triphosphate hydrolases"/>
    <property type="match status" value="2"/>
</dbReference>
<dbReference type="PROSITE" id="PS51195">
    <property type="entry name" value="Q_MOTIF"/>
    <property type="match status" value="1"/>
</dbReference>
<feature type="domain" description="Helicase C-terminal" evidence="13">
    <location>
        <begin position="346"/>
        <end position="509"/>
    </location>
</feature>
<dbReference type="InterPro" id="IPR044764">
    <property type="entry name" value="DDX52/Rok1_DEADc"/>
</dbReference>
<feature type="compositionally biased region" description="Basic and acidic residues" evidence="11">
    <location>
        <begin position="565"/>
        <end position="581"/>
    </location>
</feature>
<dbReference type="PANTHER" id="PTHR47959:SF15">
    <property type="entry name" value="RNA HELICASE"/>
    <property type="match status" value="1"/>
</dbReference>
<sequence length="1177" mass="133875">MRDDIFKKLTFGIKKTQRQVTKDDEEDGAFAALRLRVLPENIKEELRKLKRKLKGEKIHRENAKNDEDDGGIKLLSEGGSVGGHGNQSDSENDVNNSIEVKRKIAEMVNQLRRLNRIYTWGDDIPDPFIGFFELDLPEALLCSLKEFGIEAPTPIQMQAIPLMAEHRDVLASAPTGSGKTLAFAIPIIMDVLRLKKLDKYKDSSRLLAIVLEPTRELAAQTYRQFLKFSQDLPVTAALFDSEELPRNIDVLVSTPNRLTHHLKDMKLKCLRWLIVDESDRLFEVVEGQERCFRNQLATVYKACDGKFTRRAFFSATFSYEVEEWCKENLNNVAMVCIGERNSANSNVVQELVFAGSEHGKLLAVRTLLQTQFDPPALIFVQSKERARELLSALSSLTPPIPAAFISSEKSQSERDHIVESFRSGRLWVLICTELMGRGLDLRNVNLVINFDLPTSIVSYIHRIGRTGRAGRKGRAITYFTEADTKYLRSIATVIHQAGFEVPEYTLSLKPLSRNQKKELVRHAPKRKHIAFIKKKSVKTKDSKDAEGPPVKRAKINKSASAPKSKSGDSVEKKSGGARIENERDKKMSKVDLCAFFQRKRLRNPSDSAEMKRLNKDVILHLCSFLDLGALTSLAAAYPQLSSEIFRIFKKTVWAFKVRVLPQYTSLQYFFLVKPSGDCSDDKALQDSLKVNLVLGQWEELHESTRRDVPYHLMHITCLDVTQLGSAVVSEEMVEILGSMKTDQLSLKYENRSEGKKILERVPLYPGATLYIHELSFSEATEPLIQPLQLVNVKDLWFCGDILKKDFTTLLSSNIPSLCLTFDRLQQDCVITIREFIKSFLDGKRSQTSCRIGASGQQLRNVFESLAGVGEDCLSSGPRQVHLITALEETPIHCFIDALNTVMVENLNGDVIFDICKFMDLPSIVSLAAVYPQRSLDIFRALKNRVYSLRVEIVPQHISVEYYEMKNETEKDKYWIFEKLPVLPQAIWEHIPFAMLHTECLEITQGAQIPEDVEKILNELVIHSMSLQFVCRLEAKKVLELVKFTSGARLSVFELSKSLASEFLIPQRLFEDGDELVFVADMLSDEFHRVLCSATRYVFVTCERLRPEFAVMIQHYIERFLRDDVSQLTFSLRTSSRILREIFENVAGKGEVLVRNGTKQVEFSYDRGTSELFCSTLE</sequence>
<evidence type="ECO:0000256" key="3">
    <source>
        <dbReference type="ARBA" id="ARBA00022801"/>
    </source>
</evidence>
<evidence type="ECO:0000259" key="14">
    <source>
        <dbReference type="PROSITE" id="PS51195"/>
    </source>
</evidence>
<feature type="domain" description="Helicase ATP-binding" evidence="12">
    <location>
        <begin position="160"/>
        <end position="335"/>
    </location>
</feature>
<gene>
    <name evidence="15" type="primary">Necator_chrI.g1695</name>
    <name evidence="15" type="ORF">RB195_005569</name>
</gene>
<evidence type="ECO:0000313" key="16">
    <source>
        <dbReference type="Proteomes" id="UP001303046"/>
    </source>
</evidence>
<evidence type="ECO:0000256" key="10">
    <source>
        <dbReference type="PROSITE-ProRule" id="PRU00552"/>
    </source>
</evidence>
<evidence type="ECO:0000256" key="4">
    <source>
        <dbReference type="ARBA" id="ARBA00022806"/>
    </source>
</evidence>
<evidence type="ECO:0000256" key="1">
    <source>
        <dbReference type="ARBA" id="ARBA00012552"/>
    </source>
</evidence>
<comment type="catalytic activity">
    <reaction evidence="9">
        <text>ATP + H2O = ADP + phosphate + H(+)</text>
        <dbReference type="Rhea" id="RHEA:13065"/>
        <dbReference type="ChEBI" id="CHEBI:15377"/>
        <dbReference type="ChEBI" id="CHEBI:15378"/>
        <dbReference type="ChEBI" id="CHEBI:30616"/>
        <dbReference type="ChEBI" id="CHEBI:43474"/>
        <dbReference type="ChEBI" id="CHEBI:456216"/>
        <dbReference type="EC" id="3.6.4.13"/>
    </reaction>
</comment>
<dbReference type="InterPro" id="IPR014014">
    <property type="entry name" value="RNA_helicase_DEAD_Q_motif"/>
</dbReference>
<dbReference type="SUPFAM" id="SSF52540">
    <property type="entry name" value="P-loop containing nucleoside triphosphate hydrolases"/>
    <property type="match status" value="1"/>
</dbReference>
<feature type="compositionally biased region" description="Polar residues" evidence="11">
    <location>
        <begin position="86"/>
        <end position="95"/>
    </location>
</feature>
<dbReference type="InterPro" id="IPR001650">
    <property type="entry name" value="Helicase_C-like"/>
</dbReference>
<dbReference type="Proteomes" id="UP001303046">
    <property type="component" value="Unassembled WGS sequence"/>
</dbReference>
<dbReference type="CDD" id="cd18787">
    <property type="entry name" value="SF2_C_DEAD"/>
    <property type="match status" value="1"/>
</dbReference>
<keyword evidence="5" id="KW-0067">ATP-binding</keyword>
<proteinExistence type="inferred from homology"/>
<feature type="region of interest" description="Disordered" evidence="11">
    <location>
        <begin position="531"/>
        <end position="581"/>
    </location>
</feature>
<feature type="domain" description="DEAD-box RNA helicase Q" evidence="14">
    <location>
        <begin position="129"/>
        <end position="157"/>
    </location>
</feature>
<dbReference type="EC" id="3.6.4.13" evidence="1"/>